<gene>
    <name evidence="2" type="ORF">RUM43_006932</name>
</gene>
<dbReference type="EMBL" id="JAWJWE010000003">
    <property type="protein sequence ID" value="KAK6638665.1"/>
    <property type="molecule type" value="Genomic_DNA"/>
</dbReference>
<evidence type="ECO:0000313" key="2">
    <source>
        <dbReference type="EMBL" id="KAK6638665.1"/>
    </source>
</evidence>
<comment type="caution">
    <text evidence="2">The sequence shown here is derived from an EMBL/GenBank/DDBJ whole genome shotgun (WGS) entry which is preliminary data.</text>
</comment>
<dbReference type="AlphaFoldDB" id="A0AAN8P4U1"/>
<proteinExistence type="predicted"/>
<feature type="region of interest" description="Disordered" evidence="1">
    <location>
        <begin position="101"/>
        <end position="168"/>
    </location>
</feature>
<feature type="compositionally biased region" description="Polar residues" evidence="1">
    <location>
        <begin position="116"/>
        <end position="131"/>
    </location>
</feature>
<protein>
    <submittedName>
        <fullName evidence="2">Uncharacterized protein</fullName>
    </submittedName>
</protein>
<reference evidence="2 3" key="1">
    <citation type="submission" date="2023-10" db="EMBL/GenBank/DDBJ databases">
        <title>Genomes of two closely related lineages of the louse Polyplax serrata with different host specificities.</title>
        <authorList>
            <person name="Martinu J."/>
            <person name="Tarabai H."/>
            <person name="Stefka J."/>
            <person name="Hypsa V."/>
        </authorList>
    </citation>
    <scope>NUCLEOTIDE SEQUENCE [LARGE SCALE GENOMIC DNA]</scope>
    <source>
        <strain evidence="2">HR10_N</strain>
    </source>
</reference>
<organism evidence="2 3">
    <name type="scientific">Polyplax serrata</name>
    <name type="common">Common mouse louse</name>
    <dbReference type="NCBI Taxonomy" id="468196"/>
    <lineage>
        <taxon>Eukaryota</taxon>
        <taxon>Metazoa</taxon>
        <taxon>Ecdysozoa</taxon>
        <taxon>Arthropoda</taxon>
        <taxon>Hexapoda</taxon>
        <taxon>Insecta</taxon>
        <taxon>Pterygota</taxon>
        <taxon>Neoptera</taxon>
        <taxon>Paraneoptera</taxon>
        <taxon>Psocodea</taxon>
        <taxon>Troctomorpha</taxon>
        <taxon>Phthiraptera</taxon>
        <taxon>Anoplura</taxon>
        <taxon>Polyplacidae</taxon>
        <taxon>Polyplax</taxon>
    </lineage>
</organism>
<evidence type="ECO:0000256" key="1">
    <source>
        <dbReference type="SAM" id="MobiDB-lite"/>
    </source>
</evidence>
<feature type="compositionally biased region" description="Polar residues" evidence="1">
    <location>
        <begin position="145"/>
        <end position="161"/>
    </location>
</feature>
<accession>A0AAN8P4U1</accession>
<dbReference type="Proteomes" id="UP001372834">
    <property type="component" value="Unassembled WGS sequence"/>
</dbReference>
<feature type="compositionally biased region" description="Basic and acidic residues" evidence="1">
    <location>
        <begin position="1"/>
        <end position="28"/>
    </location>
</feature>
<name>A0AAN8P4U1_POLSC</name>
<feature type="region of interest" description="Disordered" evidence="1">
    <location>
        <begin position="1"/>
        <end position="64"/>
    </location>
</feature>
<sequence>MLLTMRRTEEPDRKGLRIKEEDPEDYYKFDSSQGNPQIWKEKSDGGSQWCGVSGDGNEDTKRKSYRKKCYVRQFGVEEGQQESEYVDITQVQQLLLDSAGSSGKVASDKNRAGEQQDCQQQYEATNRSLTLSEEGKAPQRPANRPHSQPSSSTYAGSQQPLIRSPDRYFPYPYQSRQLDYFAGKVPISLEQSSKPRMLAEGLTTSPHLLPPAPQTGGHSPNVEELFALWFGTSSGNAGWFSQ</sequence>
<evidence type="ECO:0000313" key="3">
    <source>
        <dbReference type="Proteomes" id="UP001372834"/>
    </source>
</evidence>